<dbReference type="EMBL" id="CP014503">
    <property type="protein sequence ID" value="ANB15257.1"/>
    <property type="molecule type" value="Genomic_DNA"/>
</dbReference>
<dbReference type="AlphaFoldDB" id="A0A161HMU4"/>
<dbReference type="RefSeq" id="XP_018737734.1">
    <property type="nucleotide sequence ID" value="XM_018879857.1"/>
</dbReference>
<protein>
    <submittedName>
        <fullName evidence="1">Uncharacterized protein</fullName>
    </submittedName>
</protein>
<dbReference type="Proteomes" id="UP000189580">
    <property type="component" value="Chromosome b"/>
</dbReference>
<gene>
    <name evidence="1" type="ORF">AWJ20_2883</name>
</gene>
<name>A0A161HMU4_9ASCO</name>
<dbReference type="GeneID" id="30034843"/>
<organism evidence="1 2">
    <name type="scientific">Sugiyamaella lignohabitans</name>
    <dbReference type="NCBI Taxonomy" id="796027"/>
    <lineage>
        <taxon>Eukaryota</taxon>
        <taxon>Fungi</taxon>
        <taxon>Dikarya</taxon>
        <taxon>Ascomycota</taxon>
        <taxon>Saccharomycotina</taxon>
        <taxon>Dipodascomycetes</taxon>
        <taxon>Dipodascales</taxon>
        <taxon>Trichomonascaceae</taxon>
        <taxon>Sugiyamaella</taxon>
    </lineage>
</organism>
<dbReference type="KEGG" id="slb:AWJ20_2883"/>
<dbReference type="OrthoDB" id="5294278at2759"/>
<proteinExistence type="predicted"/>
<keyword evidence="2" id="KW-1185">Reference proteome</keyword>
<evidence type="ECO:0000313" key="1">
    <source>
        <dbReference type="EMBL" id="ANB15257.1"/>
    </source>
</evidence>
<reference evidence="1 2" key="1">
    <citation type="submission" date="2016-02" db="EMBL/GenBank/DDBJ databases">
        <title>Complete genome sequence and transcriptome regulation of the pentose utilising yeast Sugiyamaella lignohabitans.</title>
        <authorList>
            <person name="Bellasio M."/>
            <person name="Peymann A."/>
            <person name="Valli M."/>
            <person name="Sipitzky M."/>
            <person name="Graf A."/>
            <person name="Sauer M."/>
            <person name="Marx H."/>
            <person name="Mattanovich D."/>
        </authorList>
    </citation>
    <scope>NUCLEOTIDE SEQUENCE [LARGE SCALE GENOMIC DNA]</scope>
    <source>
        <strain evidence="1 2">CBS 10342</strain>
    </source>
</reference>
<evidence type="ECO:0000313" key="2">
    <source>
        <dbReference type="Proteomes" id="UP000189580"/>
    </source>
</evidence>
<sequence length="228" mass="25182">MATEIQNFSNRDTHVSIPTSHLPKNVFLDNIPSFSHQMLFASAGITAGLASLPIEAISRRISNPEFKVSTFAKQHTLPHLSRMFVRFWTFDITYSETQKMPIPIWMKASLAGASGGFTELATYSLLYERQKPSLQLVKNLANYSSRMLIGFATFSYLATRKGDPFPPKPFWYCWCLGATAGGVASSVMGAVEGFRGRNLASHVFKSMFLIGTVISVQVTSATELIALL</sequence>
<accession>A0A161HMU4</accession>